<keyword evidence="5" id="KW-0812">Transmembrane</keyword>
<dbReference type="InterPro" id="IPR008258">
    <property type="entry name" value="Transglycosylase_SLT_dom_1"/>
</dbReference>
<protein>
    <submittedName>
        <fullName evidence="7">Periplasmic substrate-binding protein and transglycosylase</fullName>
    </submittedName>
</protein>
<dbReference type="PANTHER" id="PTHR35936">
    <property type="entry name" value="MEMBRANE-BOUND LYTIC MUREIN TRANSGLYCOSYLASE F"/>
    <property type="match status" value="1"/>
</dbReference>
<dbReference type="PROSITE" id="PS00922">
    <property type="entry name" value="TRANSGLYCOSYLASE"/>
    <property type="match status" value="1"/>
</dbReference>
<accession>Q3A763</accession>
<evidence type="ECO:0000259" key="6">
    <source>
        <dbReference type="SMART" id="SM00062"/>
    </source>
</evidence>
<dbReference type="SMART" id="SM00062">
    <property type="entry name" value="PBPb"/>
    <property type="match status" value="1"/>
</dbReference>
<dbReference type="AlphaFoldDB" id="Q3A763"/>
<proteinExistence type="inferred from homology"/>
<dbReference type="Gene3D" id="1.10.530.10">
    <property type="match status" value="1"/>
</dbReference>
<reference evidence="8" key="1">
    <citation type="submission" date="2005-10" db="EMBL/GenBank/DDBJ databases">
        <title>Complete sequence of Pelobacter carbinolicus DSM 2380.</title>
        <authorList>
            <person name="Copeland A."/>
            <person name="Lucas S."/>
            <person name="Lapidus A."/>
            <person name="Barry K."/>
            <person name="Detter J.C."/>
            <person name="Glavina T."/>
            <person name="Hammon N."/>
            <person name="Israni S."/>
            <person name="Pitluck S."/>
            <person name="Chertkov O."/>
            <person name="Schmutz J."/>
            <person name="Larimer F."/>
            <person name="Land M."/>
            <person name="Kyrpides N."/>
            <person name="Ivanova N."/>
            <person name="Richardson P."/>
        </authorList>
    </citation>
    <scope>NUCLEOTIDE SEQUENCE [LARGE SCALE GENOMIC DNA]</scope>
    <source>
        <strain evidence="8">DSM 2380 / NBRC 103641 / GraBd1</strain>
    </source>
</reference>
<dbReference type="EMBL" id="CP000142">
    <property type="protein sequence ID" value="ABA87784.1"/>
    <property type="molecule type" value="Genomic_DNA"/>
</dbReference>
<dbReference type="STRING" id="338963.Pcar_0524"/>
<dbReference type="Pfam" id="PF01464">
    <property type="entry name" value="SLT"/>
    <property type="match status" value="1"/>
</dbReference>
<keyword evidence="5" id="KW-0472">Membrane</keyword>
<keyword evidence="8" id="KW-1185">Reference proteome</keyword>
<dbReference type="HOGENOM" id="CLU_027494_1_0_7"/>
<dbReference type="KEGG" id="pca:Pcar_0524"/>
<feature type="transmembrane region" description="Helical" evidence="5">
    <location>
        <begin position="12"/>
        <end position="33"/>
    </location>
</feature>
<evidence type="ECO:0000256" key="1">
    <source>
        <dbReference type="ARBA" id="ARBA00004339"/>
    </source>
</evidence>
<dbReference type="InterPro" id="IPR001638">
    <property type="entry name" value="Solute-binding_3/MltF_N"/>
</dbReference>
<keyword evidence="4" id="KW-0998">Cell outer membrane</keyword>
<feature type="domain" description="Solute-binding protein family 3/N-terminal" evidence="6">
    <location>
        <begin position="77"/>
        <end position="317"/>
    </location>
</feature>
<dbReference type="Pfam" id="PF00497">
    <property type="entry name" value="SBP_bac_3"/>
    <property type="match status" value="1"/>
</dbReference>
<evidence type="ECO:0000313" key="8">
    <source>
        <dbReference type="Proteomes" id="UP000002534"/>
    </source>
</evidence>
<reference evidence="7 8" key="2">
    <citation type="journal article" date="2012" name="BMC Genomics">
        <title>The genome of Pelobacter carbinolicus reveals surprising metabolic capabilities and physiological features.</title>
        <authorList>
            <person name="Aklujkar M."/>
            <person name="Haveman S.A."/>
            <person name="Didonato R.Jr."/>
            <person name="Chertkov O."/>
            <person name="Han C.S."/>
            <person name="Land M.L."/>
            <person name="Brown P."/>
            <person name="Lovley D.R."/>
        </authorList>
    </citation>
    <scope>NUCLEOTIDE SEQUENCE [LARGE SCALE GENOMIC DNA]</scope>
    <source>
        <strain evidence="8">DSM 2380 / NBRC 103641 / GraBd1</strain>
    </source>
</reference>
<comment type="similarity">
    <text evidence="2">Belongs to the transglycosylase Slt family.</text>
</comment>
<dbReference type="SUPFAM" id="SSF53955">
    <property type="entry name" value="Lysozyme-like"/>
    <property type="match status" value="1"/>
</dbReference>
<dbReference type="CAZy" id="GH23">
    <property type="family name" value="Glycoside Hydrolase Family 23"/>
</dbReference>
<dbReference type="Proteomes" id="UP000002534">
    <property type="component" value="Chromosome"/>
</dbReference>
<dbReference type="SUPFAM" id="SSF53850">
    <property type="entry name" value="Periplasmic binding protein-like II"/>
    <property type="match status" value="1"/>
</dbReference>
<dbReference type="InterPro" id="IPR023346">
    <property type="entry name" value="Lysozyme-like_dom_sf"/>
</dbReference>
<sequence>MKAEDAGMKKKQVVWLLCLGLAVILSFFGVYSLQDSPLRKKDLNAVSQKGKQHGISLGEHLSTSYRVDLPGLIEKRYIRVLTTLNRTNFYVANGQPVGFEYELLKGYEKFLNTNISDKNLQIVFEFIPVDRDELIPKLIQGYGDIAAAGLTITPQRNKQVNFTDPYLRGVAEVVVGRKKDTPLETVADLSGRKVAVRQSSSYFQSLKRLNQEFSRQGLDPVNIVTLSEDLETEDILEMVNAGSLPLTVADSHIAAAWKEVLPSLAVYDDIKLREGGDIAWMVRKGNPKLKKSLNRFLRTHKKGTLLGNIYFKRYYENAKRLKDPTDLEHWKKVRRYEPIIRKYADRYQFDWLLILALAFQESGLDPSRKSHAGAVGIMQIRPSTARDPHINIDHVEDVENNIHAGVKYLAFLRDHYFGAEDIRPRDRTRLALAAYNAGPAKIRRLRARTKKVGLDENQWFRNVELAALRSIGQETVRYVSNINKYYVLYQILEREQG</sequence>
<dbReference type="GO" id="GO:0008933">
    <property type="term" value="F:peptidoglycan lytic transglycosylase activity"/>
    <property type="evidence" value="ECO:0007669"/>
    <property type="project" value="InterPro"/>
</dbReference>
<organism evidence="7 8">
    <name type="scientific">Syntrophotalea carbinolica (strain DSM 2380 / NBRC 103641 / GraBd1)</name>
    <name type="common">Pelobacter carbinolicus</name>
    <dbReference type="NCBI Taxonomy" id="338963"/>
    <lineage>
        <taxon>Bacteria</taxon>
        <taxon>Pseudomonadati</taxon>
        <taxon>Thermodesulfobacteriota</taxon>
        <taxon>Desulfuromonadia</taxon>
        <taxon>Desulfuromonadales</taxon>
        <taxon>Syntrophotaleaceae</taxon>
        <taxon>Syntrophotalea</taxon>
    </lineage>
</organism>
<dbReference type="CDD" id="cd13403">
    <property type="entry name" value="MLTF-like"/>
    <property type="match status" value="1"/>
</dbReference>
<dbReference type="GO" id="GO:0009279">
    <property type="term" value="C:cell outer membrane"/>
    <property type="evidence" value="ECO:0007669"/>
    <property type="project" value="UniProtKB-SubCell"/>
</dbReference>
<evidence type="ECO:0000256" key="2">
    <source>
        <dbReference type="ARBA" id="ARBA00007734"/>
    </source>
</evidence>
<gene>
    <name evidence="7" type="ordered locus">Pcar_0524</name>
</gene>
<name>Q3A763_SYNC1</name>
<evidence type="ECO:0000256" key="4">
    <source>
        <dbReference type="ARBA" id="ARBA00023237"/>
    </source>
</evidence>
<evidence type="ECO:0000256" key="5">
    <source>
        <dbReference type="SAM" id="Phobius"/>
    </source>
</evidence>
<keyword evidence="3" id="KW-0732">Signal</keyword>
<dbReference type="InterPro" id="IPR000189">
    <property type="entry name" value="Transglyc_AS"/>
</dbReference>
<evidence type="ECO:0000313" key="7">
    <source>
        <dbReference type="EMBL" id="ABA87784.1"/>
    </source>
</evidence>
<evidence type="ECO:0000256" key="3">
    <source>
        <dbReference type="ARBA" id="ARBA00022729"/>
    </source>
</evidence>
<dbReference type="CDD" id="cd01009">
    <property type="entry name" value="PBP2_YfhD_N"/>
    <property type="match status" value="1"/>
</dbReference>
<dbReference type="GO" id="GO:0000270">
    <property type="term" value="P:peptidoglycan metabolic process"/>
    <property type="evidence" value="ECO:0007669"/>
    <property type="project" value="InterPro"/>
</dbReference>
<dbReference type="Gene3D" id="3.40.190.10">
    <property type="entry name" value="Periplasmic binding protein-like II"/>
    <property type="match status" value="2"/>
</dbReference>
<dbReference type="eggNOG" id="COG4623">
    <property type="taxonomic scope" value="Bacteria"/>
</dbReference>
<keyword evidence="5" id="KW-1133">Transmembrane helix</keyword>
<comment type="subcellular location">
    <subcellularLocation>
        <location evidence="1">Cell outer membrane</location>
        <topology evidence="1">Peripheral membrane protein</topology>
    </subcellularLocation>
</comment>